<keyword evidence="2" id="KW-0227">DNA damage</keyword>
<evidence type="ECO:0000256" key="3">
    <source>
        <dbReference type="ARBA" id="ARBA00023172"/>
    </source>
</evidence>
<evidence type="ECO:0000256" key="2">
    <source>
        <dbReference type="ARBA" id="ARBA00022763"/>
    </source>
</evidence>
<dbReference type="GO" id="GO:0003697">
    <property type="term" value="F:single-stranded DNA binding"/>
    <property type="evidence" value="ECO:0007669"/>
    <property type="project" value="UniProtKB-ARBA"/>
</dbReference>
<evidence type="ECO:0000313" key="5">
    <source>
        <dbReference type="EMBL" id="KAG7562540.1"/>
    </source>
</evidence>
<dbReference type="PANTHER" id="PTHR12132:SF1">
    <property type="entry name" value="DNA REPAIR PROTEIN RAD52 HOMOLOG"/>
    <property type="match status" value="1"/>
</dbReference>
<dbReference type="InterPro" id="IPR041247">
    <property type="entry name" value="Rad52_fam"/>
</dbReference>
<evidence type="ECO:0008006" key="7">
    <source>
        <dbReference type="Google" id="ProtNLM"/>
    </source>
</evidence>
<protein>
    <recommendedName>
        <fullName evidence="7">Rad52/22 double-strand break repair protein</fullName>
    </recommendedName>
</protein>
<dbReference type="AlphaFoldDB" id="A0A8K0JQC8"/>
<dbReference type="EMBL" id="JABELV010000030">
    <property type="protein sequence ID" value="KAG7562540.1"/>
    <property type="molecule type" value="Genomic_DNA"/>
</dbReference>
<dbReference type="PANTHER" id="PTHR12132">
    <property type="entry name" value="DNA REPAIR AND RECOMBINATION PROTEIN RAD52, RAD59"/>
    <property type="match status" value="1"/>
</dbReference>
<comment type="similarity">
    <text evidence="1">Belongs to the RAD52 family.</text>
</comment>
<reference evidence="5" key="1">
    <citation type="submission" date="2020-04" db="EMBL/GenBank/DDBJ databases">
        <title>Analysis of mating type loci in Filobasidium floriforme.</title>
        <authorList>
            <person name="Nowrousian M."/>
        </authorList>
    </citation>
    <scope>NUCLEOTIDE SEQUENCE</scope>
    <source>
        <strain evidence="5">CBS 6242</strain>
    </source>
</reference>
<dbReference type="GO" id="GO:0000724">
    <property type="term" value="P:double-strand break repair via homologous recombination"/>
    <property type="evidence" value="ECO:0007669"/>
    <property type="project" value="TreeGrafter"/>
</dbReference>
<dbReference type="GO" id="GO:0006312">
    <property type="term" value="P:mitotic recombination"/>
    <property type="evidence" value="ECO:0007669"/>
    <property type="project" value="TreeGrafter"/>
</dbReference>
<evidence type="ECO:0000256" key="1">
    <source>
        <dbReference type="ARBA" id="ARBA00006638"/>
    </source>
</evidence>
<name>A0A8K0JQC8_9TREE</name>
<dbReference type="SUPFAM" id="SSF54768">
    <property type="entry name" value="dsRNA-binding domain-like"/>
    <property type="match status" value="1"/>
</dbReference>
<dbReference type="InterPro" id="IPR007232">
    <property type="entry name" value="Rad52_Rad59_Rad22"/>
</dbReference>
<dbReference type="GO" id="GO:0045002">
    <property type="term" value="P:double-strand break repair via single-strand annealing"/>
    <property type="evidence" value="ECO:0007669"/>
    <property type="project" value="TreeGrafter"/>
</dbReference>
<evidence type="ECO:0000256" key="4">
    <source>
        <dbReference type="ARBA" id="ARBA00023204"/>
    </source>
</evidence>
<keyword evidence="6" id="KW-1185">Reference proteome</keyword>
<dbReference type="Gene3D" id="3.30.390.80">
    <property type="entry name" value="DNA repair protein Rad52/59/22"/>
    <property type="match status" value="1"/>
</dbReference>
<keyword evidence="4" id="KW-0234">DNA repair</keyword>
<dbReference type="GO" id="GO:0005634">
    <property type="term" value="C:nucleus"/>
    <property type="evidence" value="ECO:0007669"/>
    <property type="project" value="TreeGrafter"/>
</dbReference>
<dbReference type="Pfam" id="PF04098">
    <property type="entry name" value="Rad52_Rad22"/>
    <property type="match status" value="1"/>
</dbReference>
<proteinExistence type="inferred from homology"/>
<organism evidence="5 6">
    <name type="scientific">Filobasidium floriforme</name>
    <dbReference type="NCBI Taxonomy" id="5210"/>
    <lineage>
        <taxon>Eukaryota</taxon>
        <taxon>Fungi</taxon>
        <taxon>Dikarya</taxon>
        <taxon>Basidiomycota</taxon>
        <taxon>Agaricomycotina</taxon>
        <taxon>Tremellomycetes</taxon>
        <taxon>Filobasidiales</taxon>
        <taxon>Filobasidiaceae</taxon>
        <taxon>Filobasidium</taxon>
    </lineage>
</organism>
<dbReference type="FunFam" id="3.30.390.80:FF:000001">
    <property type="entry name" value="DNA repair protein RAD52 homolog"/>
    <property type="match status" value="1"/>
</dbReference>
<keyword evidence="3" id="KW-0233">DNA recombination</keyword>
<accession>A0A8K0JQC8</accession>
<gene>
    <name evidence="5" type="ORF">FFLO_02014</name>
</gene>
<dbReference type="Proteomes" id="UP000812966">
    <property type="component" value="Unassembled WGS sequence"/>
</dbReference>
<sequence length="167" mass="18317">MQMSAYTAGQIATLQSRLQKQLGPEYIMERKGPSGGPTLSYIEGWKAINLANEVFGFNGWSSQIISLNTDFCDEQSPGRFNIGITAIIRITLRDGTFHEDTGYGGGENLKGKGSALDKAKKEAVTDGIKRTLRMFGNVLGNCLYDKKYLADIKKIKVVPVSRSVGEF</sequence>
<comment type="caution">
    <text evidence="5">The sequence shown here is derived from an EMBL/GenBank/DDBJ whole genome shotgun (WGS) entry which is preliminary data.</text>
</comment>
<dbReference type="InterPro" id="IPR042525">
    <property type="entry name" value="Rad52_Rad59_Rad22_sf"/>
</dbReference>
<evidence type="ECO:0000313" key="6">
    <source>
        <dbReference type="Proteomes" id="UP000812966"/>
    </source>
</evidence>